<dbReference type="Proteomes" id="UP001157440">
    <property type="component" value="Unassembled WGS sequence"/>
</dbReference>
<reference evidence="3" key="1">
    <citation type="journal article" date="2019" name="Int. J. Syst. Evol. Microbiol.">
        <title>The Global Catalogue of Microorganisms (GCM) 10K type strain sequencing project: providing services to taxonomists for standard genome sequencing and annotation.</title>
        <authorList>
            <consortium name="The Broad Institute Genomics Platform"/>
            <consortium name="The Broad Institute Genome Sequencing Center for Infectious Disease"/>
            <person name="Wu L."/>
            <person name="Ma J."/>
        </authorList>
    </citation>
    <scope>NUCLEOTIDE SEQUENCE [LARGE SCALE GENOMIC DNA]</scope>
    <source>
        <strain evidence="3">NBRC 103632</strain>
    </source>
</reference>
<evidence type="ECO:0000256" key="1">
    <source>
        <dbReference type="SAM" id="MobiDB-lite"/>
    </source>
</evidence>
<keyword evidence="3" id="KW-1185">Reference proteome</keyword>
<dbReference type="EMBL" id="BSPL01000020">
    <property type="protein sequence ID" value="GLS72273.1"/>
    <property type="molecule type" value="Genomic_DNA"/>
</dbReference>
<organism evidence="2 3">
    <name type="scientific">Methylobacterium tardum</name>
    <dbReference type="NCBI Taxonomy" id="374432"/>
    <lineage>
        <taxon>Bacteria</taxon>
        <taxon>Pseudomonadati</taxon>
        <taxon>Pseudomonadota</taxon>
        <taxon>Alphaproteobacteria</taxon>
        <taxon>Hyphomicrobiales</taxon>
        <taxon>Methylobacteriaceae</taxon>
        <taxon>Methylobacterium</taxon>
    </lineage>
</organism>
<feature type="compositionally biased region" description="Basic residues" evidence="1">
    <location>
        <begin position="103"/>
        <end position="112"/>
    </location>
</feature>
<feature type="compositionally biased region" description="Low complexity" evidence="1">
    <location>
        <begin position="70"/>
        <end position="95"/>
    </location>
</feature>
<sequence length="118" mass="11835">MADSILEITGRVGSTVRAVSTSAGIGLRSRTHGAGVAVDLAPEAALELGEWLVEQARAQGVARPADDDQGAAASQGAADSTGAAAARSPASPEGATRGLTPAGRHRRPRTGRKMPAAR</sequence>
<dbReference type="AlphaFoldDB" id="A0AA37TQ45"/>
<accession>A0AA37TQ45</accession>
<dbReference type="RefSeq" id="WP_238198490.1">
    <property type="nucleotide sequence ID" value="NZ_BPQZ01000024.1"/>
</dbReference>
<evidence type="ECO:0000313" key="2">
    <source>
        <dbReference type="EMBL" id="GLS72273.1"/>
    </source>
</evidence>
<name>A0AA37TQ45_9HYPH</name>
<evidence type="ECO:0000313" key="3">
    <source>
        <dbReference type="Proteomes" id="UP001157440"/>
    </source>
</evidence>
<proteinExistence type="predicted"/>
<comment type="caution">
    <text evidence="2">The sequence shown here is derived from an EMBL/GenBank/DDBJ whole genome shotgun (WGS) entry which is preliminary data.</text>
</comment>
<gene>
    <name evidence="2" type="ORF">GCM10007890_42860</name>
</gene>
<feature type="region of interest" description="Disordered" evidence="1">
    <location>
        <begin position="58"/>
        <end position="118"/>
    </location>
</feature>
<protein>
    <submittedName>
        <fullName evidence="2">Uncharacterized protein</fullName>
    </submittedName>
</protein>